<feature type="transmembrane region" description="Helical" evidence="10">
    <location>
        <begin position="47"/>
        <end position="67"/>
    </location>
</feature>
<evidence type="ECO:0000256" key="8">
    <source>
        <dbReference type="ARBA" id="ARBA00044042"/>
    </source>
</evidence>
<feature type="transmembrane region" description="Helical" evidence="10">
    <location>
        <begin position="79"/>
        <end position="99"/>
    </location>
</feature>
<evidence type="ECO:0000256" key="10">
    <source>
        <dbReference type="SAM" id="Phobius"/>
    </source>
</evidence>
<dbReference type="SUPFAM" id="SSF53756">
    <property type="entry name" value="UDP-Glycosyltransferase/glycogen phosphorylase"/>
    <property type="match status" value="1"/>
</dbReference>
<feature type="transmembrane region" description="Helical" evidence="10">
    <location>
        <begin position="21"/>
        <end position="41"/>
    </location>
</feature>
<feature type="transmembrane region" description="Helical" evidence="10">
    <location>
        <begin position="332"/>
        <end position="354"/>
    </location>
</feature>
<dbReference type="CDD" id="cd03789">
    <property type="entry name" value="GT9_LPS_heptosyltransferase"/>
    <property type="match status" value="1"/>
</dbReference>
<protein>
    <recommendedName>
        <fullName evidence="8">lipopolysaccharide heptosyltransferase II</fullName>
        <ecNumber evidence="8">2.4.99.24</ecNumber>
    </recommendedName>
</protein>
<keyword evidence="4 10" id="KW-0812">Transmembrane</keyword>
<dbReference type="Gene3D" id="3.40.50.2000">
    <property type="entry name" value="Glycogen Phosphorylase B"/>
    <property type="match status" value="2"/>
</dbReference>
<dbReference type="InterPro" id="IPR011910">
    <property type="entry name" value="RfaF"/>
</dbReference>
<dbReference type="GO" id="GO:0005829">
    <property type="term" value="C:cytosol"/>
    <property type="evidence" value="ECO:0007669"/>
    <property type="project" value="TreeGrafter"/>
</dbReference>
<accession>D5MJ04</accession>
<dbReference type="InterPro" id="IPR051199">
    <property type="entry name" value="LPS_LOS_Heptosyltrfase"/>
</dbReference>
<dbReference type="AlphaFoldDB" id="D5MJ04"/>
<sequence>MSKEEMADARGGQRAVWKDRYVAYSETALQYGLVALIVLLPSASLRSVKGVLLIGLIVIWIVRMLVVRDVALRRTPLDAPLMAYIGWIAVTLITATHVVYSLGELLKLMVSVLVFYLVVNQVRDRHAARRLLSAVALTTFAVSSYGIFKFFLIQQGSLTDRAVRANSLTPDYHWLSTYLILTIPVVLCLAMIQDDRRSRLFLWITCALSCGALFLTYTRGAWVALLVELAVYGWARRKRSYVILAGGTILAVLVGLLLLVSKNGTMAFGPSADTLNPYTLMTRIKTAGLAVQEVSKHPLMGIGYGGKTMAKVYADAPEVKEANHPHNLYVEVALGTGIPGLILLLWVLFAALRAMWRGMAAAADPFGRAVLLGVGTAVVGVIVSNLFDHIFAGGMAHLFWALMALAVGVDAGQARQKAGIGEPGRILVIKLRYLGDVLLSTPVLAALRTTFPKAGLSMLVNPGTEAMIATNPHLDEVLIAERAGSPLRQLEFVAALRRRRFDLVVDLTDGDRAAILSRLTGAAIRVGFSREGRWRGRLYTHLVPVQEQPMPMVRQHLMALEILGIPPIDSLPALRIRATDEAAACAALGAIEISPGERFVAVHPGARWWFKSWPAARFASLIDYIQGKLGIKVVLLGSVADQQTAEAILDEVETGCRSLVGRLTLLELAGLLRQATLLVGNDNGPMHIAAAMGTPVVGLFGPADPRVWGPAGEGHAVLYKGVDCRPCFPGGCRRGEQNCMRLIALDEVISVVERMLRQPCLCDSRQAPARTEVL</sequence>
<evidence type="ECO:0000259" key="11">
    <source>
        <dbReference type="Pfam" id="PF04932"/>
    </source>
</evidence>
<keyword evidence="5 10" id="KW-1133">Transmembrane helix</keyword>
<feature type="transmembrane region" description="Helical" evidence="10">
    <location>
        <begin position="366"/>
        <end position="384"/>
    </location>
</feature>
<dbReference type="GO" id="GO:0009244">
    <property type="term" value="P:lipopolysaccharide core region biosynthetic process"/>
    <property type="evidence" value="ECO:0007669"/>
    <property type="project" value="TreeGrafter"/>
</dbReference>
<dbReference type="STRING" id="671143.DAMO_0272"/>
<dbReference type="eggNOG" id="COG0859">
    <property type="taxonomic scope" value="Bacteria"/>
</dbReference>
<keyword evidence="3" id="KW-0808">Transferase</keyword>
<comment type="catalytic activity">
    <reaction evidence="9">
        <text>an L-alpha-D-Hep-(1-&gt;5)-[alpha-Kdo-(2-&gt;4)]-alpha-Kdo-(2-&gt;6)-lipid A + ADP-L-glycero-beta-D-manno-heptose = an L-alpha-D-Hep-(1-&gt;3)-L-alpha-D-Hep-(1-&gt;5)-[alpha-Kdo-(2-&gt;4)]-alpha-Kdo-(2-&gt;6)-lipid A + ADP + H(+)</text>
        <dbReference type="Rhea" id="RHEA:74071"/>
        <dbReference type="ChEBI" id="CHEBI:15378"/>
        <dbReference type="ChEBI" id="CHEBI:61506"/>
        <dbReference type="ChEBI" id="CHEBI:193068"/>
        <dbReference type="ChEBI" id="CHEBI:193069"/>
        <dbReference type="ChEBI" id="CHEBI:456216"/>
        <dbReference type="EC" id="2.4.99.24"/>
    </reaction>
</comment>
<dbReference type="NCBIfam" id="TIGR02201">
    <property type="entry name" value="heptsyl_trn_III"/>
    <property type="match status" value="1"/>
</dbReference>
<reference evidence="12 13" key="1">
    <citation type="journal article" date="2010" name="Nature">
        <title>Nitrite-driven anaerobic methane oxidation by oxygenic bacteria.</title>
        <authorList>
            <person name="Ettwig K.F."/>
            <person name="Butler M.K."/>
            <person name="Le Paslier D."/>
            <person name="Pelletier E."/>
            <person name="Mangenot S."/>
            <person name="Kuypers M.M.M."/>
            <person name="Schreiber F."/>
            <person name="Dutilh B.E."/>
            <person name="Zedelius J."/>
            <person name="de Beer D."/>
            <person name="Gloerich J."/>
            <person name="Wessels H.J.C.T."/>
            <person name="van Allen T."/>
            <person name="Luesken F."/>
            <person name="Wu M."/>
            <person name="van de Pas-Schoonen K.T."/>
            <person name="Op den Camp H.J.M."/>
            <person name="Janssen-Megens E.M."/>
            <person name="Francoijs K-J."/>
            <person name="Stunnenberg H."/>
            <person name="Weissenbach J."/>
            <person name="Jetten M.S.M."/>
            <person name="Strous M."/>
        </authorList>
    </citation>
    <scope>NUCLEOTIDE SEQUENCE [LARGE SCALE GENOMIC DNA]</scope>
</reference>
<evidence type="ECO:0000256" key="4">
    <source>
        <dbReference type="ARBA" id="ARBA00022692"/>
    </source>
</evidence>
<evidence type="ECO:0000313" key="13">
    <source>
        <dbReference type="Proteomes" id="UP000006898"/>
    </source>
</evidence>
<keyword evidence="6 10" id="KW-0472">Membrane</keyword>
<evidence type="ECO:0000256" key="3">
    <source>
        <dbReference type="ARBA" id="ARBA00022679"/>
    </source>
</evidence>
<proteinExistence type="inferred from homology"/>
<dbReference type="PANTHER" id="PTHR30160">
    <property type="entry name" value="TETRAACYLDISACCHARIDE 4'-KINASE-RELATED"/>
    <property type="match status" value="1"/>
</dbReference>
<feature type="transmembrane region" description="Helical" evidence="10">
    <location>
        <begin position="390"/>
        <end position="409"/>
    </location>
</feature>
<feature type="transmembrane region" description="Helical" evidence="10">
    <location>
        <begin position="105"/>
        <end position="122"/>
    </location>
</feature>
<feature type="transmembrane region" description="Helical" evidence="10">
    <location>
        <begin position="172"/>
        <end position="192"/>
    </location>
</feature>
<dbReference type="HOGENOM" id="CLU_361204_0_0_0"/>
<dbReference type="InterPro" id="IPR007016">
    <property type="entry name" value="O-antigen_ligase-rel_domated"/>
</dbReference>
<evidence type="ECO:0000256" key="9">
    <source>
        <dbReference type="ARBA" id="ARBA00047503"/>
    </source>
</evidence>
<name>D5MJ04_METO1</name>
<comment type="similarity">
    <text evidence="7">Belongs to the glycosyltransferase 9 family.</text>
</comment>
<dbReference type="Proteomes" id="UP000006898">
    <property type="component" value="Chromosome"/>
</dbReference>
<feature type="transmembrane region" description="Helical" evidence="10">
    <location>
        <begin position="131"/>
        <end position="152"/>
    </location>
</feature>
<dbReference type="InterPro" id="IPR002201">
    <property type="entry name" value="Glyco_trans_9"/>
</dbReference>
<dbReference type="Pfam" id="PF01075">
    <property type="entry name" value="Glyco_transf_9"/>
    <property type="match status" value="1"/>
</dbReference>
<gene>
    <name evidence="12" type="ORF">DAMO_0272</name>
</gene>
<dbReference type="InterPro" id="IPR011916">
    <property type="entry name" value="LipoPS_heptosylTferase-III"/>
</dbReference>
<feature type="domain" description="O-antigen ligase-related" evidence="11">
    <location>
        <begin position="205"/>
        <end position="345"/>
    </location>
</feature>
<evidence type="ECO:0000256" key="1">
    <source>
        <dbReference type="ARBA" id="ARBA00004141"/>
    </source>
</evidence>
<keyword evidence="2" id="KW-0328">Glycosyltransferase</keyword>
<evidence type="ECO:0000313" key="12">
    <source>
        <dbReference type="EMBL" id="CBE67369.1"/>
    </source>
</evidence>
<dbReference type="GO" id="GO:0016020">
    <property type="term" value="C:membrane"/>
    <property type="evidence" value="ECO:0007669"/>
    <property type="project" value="UniProtKB-SubCell"/>
</dbReference>
<dbReference type="PANTHER" id="PTHR30160:SF1">
    <property type="entry name" value="LIPOPOLYSACCHARIDE 1,2-N-ACETYLGLUCOSAMINETRANSFERASE-RELATED"/>
    <property type="match status" value="1"/>
</dbReference>
<organism evidence="12 13">
    <name type="scientific">Methylomirabilis oxygeniifera</name>
    <dbReference type="NCBI Taxonomy" id="671143"/>
    <lineage>
        <taxon>Bacteria</taxon>
        <taxon>Candidatus Methylomirabilota</taxon>
        <taxon>Candidatus Methylomirabilia</taxon>
        <taxon>Candidatus Methylomirabilales</taxon>
        <taxon>Candidatus Methylomirabilaceae</taxon>
        <taxon>Candidatus Methylomirabilis</taxon>
    </lineage>
</organism>
<evidence type="ECO:0000256" key="5">
    <source>
        <dbReference type="ARBA" id="ARBA00022989"/>
    </source>
</evidence>
<dbReference type="Pfam" id="PF04932">
    <property type="entry name" value="Wzy_C"/>
    <property type="match status" value="1"/>
</dbReference>
<dbReference type="NCBIfam" id="TIGR02195">
    <property type="entry name" value="heptsyl_trn_II"/>
    <property type="match status" value="1"/>
</dbReference>
<evidence type="ECO:0000256" key="7">
    <source>
        <dbReference type="ARBA" id="ARBA00043995"/>
    </source>
</evidence>
<dbReference type="EC" id="2.4.99.24" evidence="8"/>
<dbReference type="eggNOG" id="COG3307">
    <property type="taxonomic scope" value="Bacteria"/>
</dbReference>
<evidence type="ECO:0000256" key="6">
    <source>
        <dbReference type="ARBA" id="ARBA00023136"/>
    </source>
</evidence>
<dbReference type="CAZy" id="GT9">
    <property type="family name" value="Glycosyltransferase Family 9"/>
</dbReference>
<comment type="subcellular location">
    <subcellularLocation>
        <location evidence="1">Membrane</location>
        <topology evidence="1">Multi-pass membrane protein</topology>
    </subcellularLocation>
</comment>
<evidence type="ECO:0000256" key="2">
    <source>
        <dbReference type="ARBA" id="ARBA00022676"/>
    </source>
</evidence>
<dbReference type="EMBL" id="FP565575">
    <property type="protein sequence ID" value="CBE67369.1"/>
    <property type="molecule type" value="Genomic_DNA"/>
</dbReference>
<dbReference type="KEGG" id="mox:DAMO_0272"/>
<dbReference type="GO" id="GO:0008713">
    <property type="term" value="F:ADP-heptose-lipopolysaccharide heptosyltransferase activity"/>
    <property type="evidence" value="ECO:0007669"/>
    <property type="project" value="UniProtKB-EC"/>
</dbReference>
<feature type="transmembrane region" description="Helical" evidence="10">
    <location>
        <begin position="199"/>
        <end position="214"/>
    </location>
</feature>
<feature type="transmembrane region" description="Helical" evidence="10">
    <location>
        <begin position="242"/>
        <end position="260"/>
    </location>
</feature>